<comment type="caution">
    <text evidence="1">The sequence shown here is derived from an EMBL/GenBank/DDBJ whole genome shotgun (WGS) entry which is preliminary data.</text>
</comment>
<evidence type="ECO:0000313" key="2">
    <source>
        <dbReference type="Proteomes" id="UP000198811"/>
    </source>
</evidence>
<evidence type="ECO:0000313" key="1">
    <source>
        <dbReference type="EMBL" id="SDK84178.1"/>
    </source>
</evidence>
<sequence length="199" mass="24344">MKIDNFVVSRNILNSKFKYGLKFTPERVLNKYSDYMLVVIKKNFRNKEFYNMCFKKSTGFNNFTFTEDKFKNFIDFLNNFYKGTWSEKKEEEFDIDNKKIILTILNDEHIKISSVKDENRVFFLLNKEEFREYILSLDAVYRERKILNNLKNTKIDYMKKEEKKELYLETLYILLNDSIDNKDENRFNIISKEINRIKR</sequence>
<accession>A0ABY0QI63</accession>
<dbReference type="RefSeq" id="WP_089863065.1">
    <property type="nucleotide sequence ID" value="NZ_FNGL01000001.1"/>
</dbReference>
<protein>
    <recommendedName>
        <fullName evidence="3">IDEAL domain-containing protein</fullName>
    </recommendedName>
</protein>
<gene>
    <name evidence="1" type="ORF">SAMN05216497_101205</name>
</gene>
<dbReference type="EMBL" id="FNGL01000001">
    <property type="protein sequence ID" value="SDK84178.1"/>
    <property type="molecule type" value="Genomic_DNA"/>
</dbReference>
<name>A0ABY0QI63_CLOCO</name>
<proteinExistence type="predicted"/>
<keyword evidence="2" id="KW-1185">Reference proteome</keyword>
<dbReference type="Proteomes" id="UP000198811">
    <property type="component" value="Unassembled WGS sequence"/>
</dbReference>
<evidence type="ECO:0008006" key="3">
    <source>
        <dbReference type="Google" id="ProtNLM"/>
    </source>
</evidence>
<reference evidence="1 2" key="1">
    <citation type="submission" date="2016-10" db="EMBL/GenBank/DDBJ databases">
        <authorList>
            <person name="Varghese N."/>
            <person name="Submissions S."/>
        </authorList>
    </citation>
    <scope>NUCLEOTIDE SEQUENCE [LARGE SCALE GENOMIC DNA]</scope>
    <source>
        <strain evidence="1 2">NLAE-zl-C224</strain>
    </source>
</reference>
<organism evidence="1 2">
    <name type="scientific">Clostridium cochlearium</name>
    <dbReference type="NCBI Taxonomy" id="1494"/>
    <lineage>
        <taxon>Bacteria</taxon>
        <taxon>Bacillati</taxon>
        <taxon>Bacillota</taxon>
        <taxon>Clostridia</taxon>
        <taxon>Eubacteriales</taxon>
        <taxon>Clostridiaceae</taxon>
        <taxon>Clostridium</taxon>
    </lineage>
</organism>